<keyword evidence="4 11" id="KW-0378">Hydrolase</keyword>
<evidence type="ECO:0000256" key="3">
    <source>
        <dbReference type="ARBA" id="ARBA00022763"/>
    </source>
</evidence>
<dbReference type="GO" id="GO:0016887">
    <property type="term" value="F:ATP hydrolysis activity"/>
    <property type="evidence" value="ECO:0007669"/>
    <property type="project" value="RHEA"/>
</dbReference>
<dbReference type="InterPro" id="IPR049550">
    <property type="entry name" value="RecD_N"/>
</dbReference>
<evidence type="ECO:0000259" key="13">
    <source>
        <dbReference type="Pfam" id="PF21185"/>
    </source>
</evidence>
<dbReference type="PANTHER" id="PTHR43788:SF6">
    <property type="entry name" value="DNA HELICASE B"/>
    <property type="match status" value="1"/>
</dbReference>
<keyword evidence="3 11" id="KW-0227">DNA damage</keyword>
<dbReference type="GO" id="GO:0003677">
    <property type="term" value="F:DNA binding"/>
    <property type="evidence" value="ECO:0007669"/>
    <property type="project" value="UniProtKB-UniRule"/>
</dbReference>
<dbReference type="SUPFAM" id="SSF52540">
    <property type="entry name" value="P-loop containing nucleoside triphosphate hydrolases"/>
    <property type="match status" value="2"/>
</dbReference>
<feature type="domain" description="UvrD-like helicase C-terminal" evidence="12">
    <location>
        <begin position="641"/>
        <end position="686"/>
    </location>
</feature>
<dbReference type="RefSeq" id="WP_082862515.1">
    <property type="nucleotide sequence ID" value="NZ_FCOA02000030.1"/>
</dbReference>
<gene>
    <name evidence="11" type="primary">recD</name>
    <name evidence="14" type="ORF">AWB79_06157</name>
</gene>
<keyword evidence="1 11" id="KW-0540">Nuclease</keyword>
<dbReference type="OrthoDB" id="9803432at2"/>
<dbReference type="GO" id="GO:0005524">
    <property type="term" value="F:ATP binding"/>
    <property type="evidence" value="ECO:0007669"/>
    <property type="project" value="UniProtKB-UniRule"/>
</dbReference>
<evidence type="ECO:0000256" key="6">
    <source>
        <dbReference type="ARBA" id="ARBA00022839"/>
    </source>
</evidence>
<dbReference type="CDD" id="cd18809">
    <property type="entry name" value="SF1_C_RecD"/>
    <property type="match status" value="1"/>
</dbReference>
<evidence type="ECO:0000256" key="7">
    <source>
        <dbReference type="ARBA" id="ARBA00022840"/>
    </source>
</evidence>
<dbReference type="EC" id="5.6.2.3" evidence="11"/>
<dbReference type="GO" id="GO:0000724">
    <property type="term" value="P:double-strand break repair via homologous recombination"/>
    <property type="evidence" value="ECO:0007669"/>
    <property type="project" value="UniProtKB-UniRule"/>
</dbReference>
<feature type="binding site" evidence="11">
    <location>
        <begin position="229"/>
        <end position="236"/>
    </location>
    <ligand>
        <name>ATP</name>
        <dbReference type="ChEBI" id="CHEBI:30616"/>
    </ligand>
</feature>
<dbReference type="PANTHER" id="PTHR43788">
    <property type="entry name" value="DNA2/NAM7 HELICASE FAMILY MEMBER"/>
    <property type="match status" value="1"/>
</dbReference>
<comment type="subunit">
    <text evidence="11">Heterotrimer of RecB, RecC and RecD. All subunits contribute to DNA-binding.</text>
</comment>
<evidence type="ECO:0000256" key="8">
    <source>
        <dbReference type="ARBA" id="ARBA00023125"/>
    </source>
</evidence>
<evidence type="ECO:0000256" key="9">
    <source>
        <dbReference type="ARBA" id="ARBA00023204"/>
    </source>
</evidence>
<keyword evidence="9 11" id="KW-0234">DNA repair</keyword>
<proteinExistence type="inferred from homology"/>
<keyword evidence="2 11" id="KW-0547">Nucleotide-binding</keyword>
<dbReference type="InterPro" id="IPR027417">
    <property type="entry name" value="P-loop_NTPase"/>
</dbReference>
<keyword evidence="8 11" id="KW-0238">DNA-binding</keyword>
<dbReference type="GO" id="GO:0043139">
    <property type="term" value="F:5'-3' DNA helicase activity"/>
    <property type="evidence" value="ECO:0007669"/>
    <property type="project" value="UniProtKB-UniRule"/>
</dbReference>
<dbReference type="AlphaFoldDB" id="A0A158CXK0"/>
<dbReference type="Proteomes" id="UP000054851">
    <property type="component" value="Unassembled WGS sequence"/>
</dbReference>
<feature type="domain" description="RecBCD enzyme subunit RecD N-terminal" evidence="13">
    <location>
        <begin position="35"/>
        <end position="156"/>
    </location>
</feature>
<reference evidence="14" key="1">
    <citation type="submission" date="2016-01" db="EMBL/GenBank/DDBJ databases">
        <authorList>
            <person name="Peeters C."/>
        </authorList>
    </citation>
    <scope>NUCLEOTIDE SEQUENCE</scope>
    <source>
        <strain evidence="14">LMG 29322</strain>
    </source>
</reference>
<keyword evidence="7 11" id="KW-0067">ATP-binding</keyword>
<dbReference type="InterPro" id="IPR041851">
    <property type="entry name" value="RecD_N_sf"/>
</dbReference>
<evidence type="ECO:0000313" key="14">
    <source>
        <dbReference type="EMBL" id="SAK87092.1"/>
    </source>
</evidence>
<dbReference type="EMBL" id="FCOA02000030">
    <property type="protein sequence ID" value="SAK87092.1"/>
    <property type="molecule type" value="Genomic_DNA"/>
</dbReference>
<comment type="similarity">
    <text evidence="11">Belongs to the RecD family.</text>
</comment>
<evidence type="ECO:0000256" key="10">
    <source>
        <dbReference type="ARBA" id="ARBA00023235"/>
    </source>
</evidence>
<keyword evidence="15" id="KW-1185">Reference proteome</keyword>
<protein>
    <recommendedName>
        <fullName evidence="11">RecBCD enzyme subunit RecD</fullName>
        <ecNumber evidence="11">5.6.2.3</ecNumber>
    </recommendedName>
    <alternativeName>
        <fullName evidence="11">DNA 5'-3' helicase subunit RecD</fullName>
    </alternativeName>
    <alternativeName>
        <fullName evidence="11">Exonuclease V subunit RecD</fullName>
        <shortName evidence="11">ExoV subunit RecD</shortName>
    </alternativeName>
    <alternativeName>
        <fullName evidence="11">Helicase/nuclease RecBCD subunit RecD</fullName>
    </alternativeName>
</protein>
<evidence type="ECO:0000313" key="15">
    <source>
        <dbReference type="Proteomes" id="UP000054851"/>
    </source>
</evidence>
<evidence type="ECO:0000259" key="12">
    <source>
        <dbReference type="Pfam" id="PF13538"/>
    </source>
</evidence>
<evidence type="ECO:0000256" key="4">
    <source>
        <dbReference type="ARBA" id="ARBA00022801"/>
    </source>
</evidence>
<evidence type="ECO:0000256" key="2">
    <source>
        <dbReference type="ARBA" id="ARBA00022741"/>
    </source>
</evidence>
<dbReference type="Gene3D" id="1.10.10.1020">
    <property type="entry name" value="RecBCD complex, subunit RecD, N-terminal domain"/>
    <property type="match status" value="1"/>
</dbReference>
<dbReference type="Gene3D" id="3.40.50.300">
    <property type="entry name" value="P-loop containing nucleotide triphosphate hydrolases"/>
    <property type="match status" value="3"/>
</dbReference>
<dbReference type="GO" id="GO:0008854">
    <property type="term" value="F:exodeoxyribonuclease V activity"/>
    <property type="evidence" value="ECO:0007669"/>
    <property type="project" value="InterPro"/>
</dbReference>
<name>A0A158CXK0_9BURK</name>
<dbReference type="Pfam" id="PF13245">
    <property type="entry name" value="AAA_19"/>
    <property type="match status" value="1"/>
</dbReference>
<dbReference type="Pfam" id="PF21185">
    <property type="entry name" value="RecD_N"/>
    <property type="match status" value="1"/>
</dbReference>
<dbReference type="GO" id="GO:0009338">
    <property type="term" value="C:exodeoxyribonuclease V complex"/>
    <property type="evidence" value="ECO:0007669"/>
    <property type="project" value="InterPro"/>
</dbReference>
<comment type="function">
    <text evidence="11">A helicase/nuclease that prepares dsDNA breaks (DSB) for recombinational DNA repair. Binds to DSBs and unwinds DNA via a highly rapid and processive ATP-dependent bidirectional helicase activity. Unwinds dsDNA until it encounters a Chi (crossover hotspot instigator) sequence from the 3' direction. Cuts ssDNA a few nucleotides 3' to the Chi site. The properties and activities of the enzyme are changed at Chi. The Chi-altered holoenzyme produces a long 3'-ssDNA overhang and facilitates RecA-binding to the ssDNA for homologous DNA recombination and repair. Holoenzyme degrades any linearized DNA that is unable to undergo homologous recombination. In the holoenzyme this subunit has ssDNA-dependent ATPase and 5'-3' helicase activity. When added to pre-assembled RecBC greatly stimulates nuclease activity and augments holoenzyme processivity. Negatively regulates the RecA-loading ability of RecBCD.</text>
</comment>
<dbReference type="HAMAP" id="MF_01487">
    <property type="entry name" value="RecD"/>
    <property type="match status" value="1"/>
</dbReference>
<evidence type="ECO:0000256" key="1">
    <source>
        <dbReference type="ARBA" id="ARBA00022722"/>
    </source>
</evidence>
<dbReference type="NCBIfam" id="TIGR01447">
    <property type="entry name" value="recD"/>
    <property type="match status" value="1"/>
</dbReference>
<organism evidence="14 15">
    <name type="scientific">Caballeronia hypogeia</name>
    <dbReference type="NCBI Taxonomy" id="1777140"/>
    <lineage>
        <taxon>Bacteria</taxon>
        <taxon>Pseudomonadati</taxon>
        <taxon>Pseudomonadota</taxon>
        <taxon>Betaproteobacteria</taxon>
        <taxon>Burkholderiales</taxon>
        <taxon>Burkholderiaceae</taxon>
        <taxon>Caballeronia</taxon>
    </lineage>
</organism>
<sequence length="717" mass="76289">MSTPFFALPADVPFDARRALDTARDAVQLLARWVQRGWLREVDAAFAQFLAREAADASGLLILAAAFASHQLGRGHACLDLSATLSDPAFALSLPPDGASARREPGAEDDDDTPLLPSSVLKGVTLARWKAALAHSALLSEGEGDTPLVLSDERLYLRRYWRYEQDVCRAIGERIAGEDASPHAFDMAALRHALDALFPANKRAPDDEADWQKLACALAAKSAFAIVTGGPGTGKTTTVVKLLALLQAQALASPVDSRALRIRLAAPTGKAAARLNESIAGAVAKLPLDAFGNGEAIRAAIPVDVTTLHRLLGTVPNSRRFRHHAGRPLSLDVLVIDEASMVDLEMMNAVLAALPRGARIVLLGDKDQLASVEAGAVLGELCSRAARAHYTPATQAWLEAASGEHVAAQYADAAGGALDQCVAMLRKSHRFSSTSGIGKLAFAVNEGKRGDIAKILARGYEDIAYVDCPERGDAVLKALAVEGAVAAAGVTGDLFAEADAPVRHGYRHYLKTMRDRKPAPDAADETFDAWAHAVLSAHGEFQLLSALRRGPWGVEGLNRRIARLLQEENLIHAGAEWYAGRPVLVTQNDYELGLMNGDIGITLARPGSDGKPVLRVAFAAGDGSARIRWVLPSRLQAVETVFALTVHKSQGSEFTHAALVLPERISPVLTRELVYTGITRARKFLTIASAGGMTLVEQAVQASVQRASGLSAAFDAR</sequence>
<evidence type="ECO:0000256" key="11">
    <source>
        <dbReference type="HAMAP-Rule" id="MF_01487"/>
    </source>
</evidence>
<comment type="catalytic activity">
    <reaction evidence="11">
        <text>ATP + H2O = ADP + phosphate + H(+)</text>
        <dbReference type="Rhea" id="RHEA:13065"/>
        <dbReference type="ChEBI" id="CHEBI:15377"/>
        <dbReference type="ChEBI" id="CHEBI:15378"/>
        <dbReference type="ChEBI" id="CHEBI:30616"/>
        <dbReference type="ChEBI" id="CHEBI:43474"/>
        <dbReference type="ChEBI" id="CHEBI:456216"/>
        <dbReference type="EC" id="5.6.2.3"/>
    </reaction>
</comment>
<keyword evidence="10 11" id="KW-0413">Isomerase</keyword>
<dbReference type="InterPro" id="IPR006344">
    <property type="entry name" value="RecD"/>
</dbReference>
<dbReference type="GO" id="GO:0017116">
    <property type="term" value="F:single-stranded DNA helicase activity"/>
    <property type="evidence" value="ECO:0007669"/>
    <property type="project" value="TreeGrafter"/>
</dbReference>
<evidence type="ECO:0000256" key="5">
    <source>
        <dbReference type="ARBA" id="ARBA00022806"/>
    </source>
</evidence>
<dbReference type="CDD" id="cd17933">
    <property type="entry name" value="DEXSc_RecD-like"/>
    <property type="match status" value="1"/>
</dbReference>
<dbReference type="Pfam" id="PF13538">
    <property type="entry name" value="UvrD_C_2"/>
    <property type="match status" value="1"/>
</dbReference>
<keyword evidence="6 11" id="KW-0269">Exonuclease</keyword>
<comment type="miscellaneous">
    <text evidence="11">In the RecBCD complex, RecB has a slow 3'-5' helicase, an exonuclease activity and loads RecA onto ssDNA, RecD has a fast 5'-3' helicase activity, while RecC stimulates the ATPase and processivity of the RecB helicase and contributes to recognition of the Chi site.</text>
</comment>
<dbReference type="InterPro" id="IPR050534">
    <property type="entry name" value="Coronavir_polyprotein_1ab"/>
</dbReference>
<dbReference type="STRING" id="1777140.AWB79_06157"/>
<dbReference type="InterPro" id="IPR027785">
    <property type="entry name" value="UvrD-like_helicase_C"/>
</dbReference>
<keyword evidence="5 11" id="KW-0347">Helicase</keyword>
<accession>A0A158CXK0</accession>
<comment type="caution">
    <text evidence="14">The sequence shown here is derived from an EMBL/GenBank/DDBJ whole genome shotgun (WGS) entry which is preliminary data.</text>
</comment>